<dbReference type="AlphaFoldDB" id="L0DX73"/>
<dbReference type="eggNOG" id="COG1216">
    <property type="taxonomic scope" value="Bacteria"/>
</dbReference>
<keyword evidence="1" id="KW-1133">Transmembrane helix</keyword>
<dbReference type="InterPro" id="IPR001173">
    <property type="entry name" value="Glyco_trans_2-like"/>
</dbReference>
<dbReference type="InterPro" id="IPR029044">
    <property type="entry name" value="Nucleotide-diphossugar_trans"/>
</dbReference>
<keyword evidence="1" id="KW-0472">Membrane</keyword>
<dbReference type="EMBL" id="CP003989">
    <property type="protein sequence ID" value="AGA33565.1"/>
    <property type="molecule type" value="Genomic_DNA"/>
</dbReference>
<evidence type="ECO:0000313" key="3">
    <source>
        <dbReference type="EMBL" id="AGA33565.1"/>
    </source>
</evidence>
<proteinExistence type="predicted"/>
<feature type="transmembrane region" description="Helical" evidence="1">
    <location>
        <begin position="266"/>
        <end position="287"/>
    </location>
</feature>
<dbReference type="CDD" id="cd04186">
    <property type="entry name" value="GT_2_like_c"/>
    <property type="match status" value="1"/>
</dbReference>
<dbReference type="PANTHER" id="PTHR43179">
    <property type="entry name" value="RHAMNOSYLTRANSFERASE WBBL"/>
    <property type="match status" value="1"/>
</dbReference>
<evidence type="ECO:0000256" key="1">
    <source>
        <dbReference type="SAM" id="Phobius"/>
    </source>
</evidence>
<dbReference type="Pfam" id="PF00535">
    <property type="entry name" value="Glycos_transf_2"/>
    <property type="match status" value="1"/>
</dbReference>
<protein>
    <submittedName>
        <fullName evidence="3">Glycosyl transferase 2 family protein</fullName>
    </submittedName>
</protein>
<organism evidence="3 4">
    <name type="scientific">Thioalkalivibrio nitratireducens (strain DSM 14787 / UNIQEM 213 / ALEN2)</name>
    <dbReference type="NCBI Taxonomy" id="1255043"/>
    <lineage>
        <taxon>Bacteria</taxon>
        <taxon>Pseudomonadati</taxon>
        <taxon>Pseudomonadota</taxon>
        <taxon>Gammaproteobacteria</taxon>
        <taxon>Chromatiales</taxon>
        <taxon>Ectothiorhodospiraceae</taxon>
        <taxon>Thioalkalivibrio</taxon>
    </lineage>
</organism>
<evidence type="ECO:0000313" key="4">
    <source>
        <dbReference type="Proteomes" id="UP000010809"/>
    </source>
</evidence>
<dbReference type="HOGENOM" id="CLU_023845_0_5_6"/>
<dbReference type="SUPFAM" id="SSF53448">
    <property type="entry name" value="Nucleotide-diphospho-sugar transferases"/>
    <property type="match status" value="1"/>
</dbReference>
<dbReference type="Proteomes" id="UP000010809">
    <property type="component" value="Chromosome"/>
</dbReference>
<evidence type="ECO:0000259" key="2">
    <source>
        <dbReference type="Pfam" id="PF00535"/>
    </source>
</evidence>
<dbReference type="KEGG" id="tni:TVNIR_1904"/>
<dbReference type="PATRIC" id="fig|1255043.3.peg.1928"/>
<dbReference type="PANTHER" id="PTHR43179:SF7">
    <property type="entry name" value="RHAMNOSYLTRANSFERASE WBBL"/>
    <property type="match status" value="1"/>
</dbReference>
<feature type="domain" description="Glycosyltransferase 2-like" evidence="2">
    <location>
        <begin position="5"/>
        <end position="134"/>
    </location>
</feature>
<dbReference type="GO" id="GO:0016740">
    <property type="term" value="F:transferase activity"/>
    <property type="evidence" value="ECO:0007669"/>
    <property type="project" value="UniProtKB-KW"/>
</dbReference>
<reference evidence="3" key="1">
    <citation type="submission" date="2015-12" db="EMBL/GenBank/DDBJ databases">
        <authorList>
            <person name="Tikhonova T.V."/>
            <person name="Pavlov A.R."/>
            <person name="Beletsky A.V."/>
            <person name="Mardanov A.V."/>
            <person name="Sorokin D.Y."/>
            <person name="Ravin N.V."/>
            <person name="Popov V.O."/>
        </authorList>
    </citation>
    <scope>NUCLEOTIDE SEQUENCE</scope>
    <source>
        <strain evidence="3">DSM 14787</strain>
    </source>
</reference>
<keyword evidence="3" id="KW-0808">Transferase</keyword>
<sequence length="292" mass="32695">MPQVSVIVVSFNSGPLLAECVHAVWASTVAVEVLVSDNGSVDGSVDDLIATAEAGTALRVRRNGRNLGFAGAANAALPQARAPWLLFLNPDCLVRSDTLERMLEVVSKCPEVGIAGCLIRNPDGSEQAGCRRREPTPWRSLARVLHLNRWRPDDPRFRDFNMVAEPLPLEPVPVDAISGAFMLVRHTALAAVGPLDPGYFLHCEDLDWCRRFRDAGYTVLFVPGVDVLHHKGVSSRGRAVRVELHKHRGMLRYYRKFFRERYPRPLMWLVQSMVWARFGVLAVVLGLRRRRT</sequence>
<keyword evidence="4" id="KW-1185">Reference proteome</keyword>
<accession>L0DX73</accession>
<gene>
    <name evidence="3" type="ordered locus">TVNIR_1904</name>
</gene>
<name>L0DX73_THIND</name>
<keyword evidence="1" id="KW-0812">Transmembrane</keyword>
<dbReference type="STRING" id="1255043.TVNIR_1904"/>
<dbReference type="Gene3D" id="3.90.550.10">
    <property type="entry name" value="Spore Coat Polysaccharide Biosynthesis Protein SpsA, Chain A"/>
    <property type="match status" value="1"/>
</dbReference>